<evidence type="ECO:0000313" key="1">
    <source>
        <dbReference type="EMBL" id="EMY77917.1"/>
    </source>
</evidence>
<dbReference type="Proteomes" id="UP000012313">
    <property type="component" value="Unassembled WGS sequence"/>
</dbReference>
<keyword evidence="2" id="KW-1185">Reference proteome</keyword>
<gene>
    <name evidence="1" type="ORF">LEP1GSC060_2702</name>
</gene>
<sequence>MDPYINSSRKEVSAEKDFYDRIEFESEFNPKPQENKGINVRI</sequence>
<dbReference type="EMBL" id="AOHC02000029">
    <property type="protein sequence ID" value="EMY77917.1"/>
    <property type="molecule type" value="Genomic_DNA"/>
</dbReference>
<reference evidence="1" key="1">
    <citation type="submission" date="2013-03" db="EMBL/GenBank/DDBJ databases">
        <authorList>
            <person name="Harkins D.M."/>
            <person name="Durkin A.S."/>
            <person name="Brinkac L.M."/>
            <person name="Haft D.H."/>
            <person name="Selengut J.D."/>
            <person name="Sanka R."/>
            <person name="DePew J."/>
            <person name="Purushe J."/>
            <person name="Hartskeerl R.A."/>
            <person name="Ahmed A."/>
            <person name="van der Linden H."/>
            <person name="Goris M.G.A."/>
            <person name="Vinetz J.M."/>
            <person name="Sutton G.G."/>
            <person name="Nierman W.C."/>
            <person name="Fouts D.E."/>
        </authorList>
    </citation>
    <scope>NUCLEOTIDE SEQUENCE [LARGE SCALE GENOMIC DNA]</scope>
    <source>
        <strain evidence="1">ICFT</strain>
    </source>
</reference>
<dbReference type="AlphaFoldDB" id="N1WKN8"/>
<proteinExistence type="predicted"/>
<organism evidence="1 2">
    <name type="scientific">Leptospira weilii serovar Ranarum str. ICFT</name>
    <dbReference type="NCBI Taxonomy" id="1218598"/>
    <lineage>
        <taxon>Bacteria</taxon>
        <taxon>Pseudomonadati</taxon>
        <taxon>Spirochaetota</taxon>
        <taxon>Spirochaetia</taxon>
        <taxon>Leptospirales</taxon>
        <taxon>Leptospiraceae</taxon>
        <taxon>Leptospira</taxon>
    </lineage>
</organism>
<evidence type="ECO:0000313" key="2">
    <source>
        <dbReference type="Proteomes" id="UP000012313"/>
    </source>
</evidence>
<protein>
    <submittedName>
        <fullName evidence="1">Uncharacterized protein</fullName>
    </submittedName>
</protein>
<comment type="caution">
    <text evidence="1">The sequence shown here is derived from an EMBL/GenBank/DDBJ whole genome shotgun (WGS) entry which is preliminary data.</text>
</comment>
<accession>N1WKN8</accession>
<name>N1WKN8_9LEPT</name>